<comment type="similarity">
    <text evidence="12 13">Belongs to the TonB-dependent receptor family.</text>
</comment>
<proteinExistence type="inferred from homology"/>
<keyword evidence="10 12" id="KW-0472">Membrane</keyword>
<evidence type="ECO:0000256" key="14">
    <source>
        <dbReference type="SAM" id="SignalP"/>
    </source>
</evidence>
<evidence type="ECO:0000313" key="18">
    <source>
        <dbReference type="Proteomes" id="UP001597545"/>
    </source>
</evidence>
<dbReference type="PANTHER" id="PTHR32552">
    <property type="entry name" value="FERRICHROME IRON RECEPTOR-RELATED"/>
    <property type="match status" value="1"/>
</dbReference>
<dbReference type="SUPFAM" id="SSF56935">
    <property type="entry name" value="Porins"/>
    <property type="match status" value="1"/>
</dbReference>
<evidence type="ECO:0000313" key="17">
    <source>
        <dbReference type="EMBL" id="MFD2547097.1"/>
    </source>
</evidence>
<dbReference type="Pfam" id="PF07715">
    <property type="entry name" value="Plug"/>
    <property type="match status" value="1"/>
</dbReference>
<keyword evidence="5 12" id="KW-0812">Transmembrane</keyword>
<keyword evidence="3 12" id="KW-1134">Transmembrane beta strand</keyword>
<keyword evidence="2 12" id="KW-0813">Transport</keyword>
<dbReference type="InterPro" id="IPR036942">
    <property type="entry name" value="Beta-barrel_TonB_sf"/>
</dbReference>
<evidence type="ECO:0000256" key="13">
    <source>
        <dbReference type="RuleBase" id="RU003357"/>
    </source>
</evidence>
<dbReference type="InterPro" id="IPR012910">
    <property type="entry name" value="Plug_dom"/>
</dbReference>
<evidence type="ECO:0000256" key="10">
    <source>
        <dbReference type="ARBA" id="ARBA00023136"/>
    </source>
</evidence>
<dbReference type="InterPro" id="IPR037066">
    <property type="entry name" value="Plug_dom_sf"/>
</dbReference>
<keyword evidence="8" id="KW-0406">Ion transport</keyword>
<dbReference type="Pfam" id="PF13715">
    <property type="entry name" value="CarbopepD_reg_2"/>
    <property type="match status" value="1"/>
</dbReference>
<dbReference type="Gene3D" id="2.170.130.10">
    <property type="entry name" value="TonB-dependent receptor, plug domain"/>
    <property type="match status" value="1"/>
</dbReference>
<gene>
    <name evidence="17" type="ORF">ACFSR5_05480</name>
</gene>
<protein>
    <submittedName>
        <fullName evidence="17">TonB-dependent receptor domain-containing protein</fullName>
    </submittedName>
</protein>
<dbReference type="Gene3D" id="2.60.40.1120">
    <property type="entry name" value="Carboxypeptidase-like, regulatory domain"/>
    <property type="match status" value="1"/>
</dbReference>
<name>A0ABW5KDT3_9SPHI</name>
<keyword evidence="18" id="KW-1185">Reference proteome</keyword>
<keyword evidence="4" id="KW-0410">Iron transport</keyword>
<evidence type="ECO:0000256" key="11">
    <source>
        <dbReference type="ARBA" id="ARBA00023237"/>
    </source>
</evidence>
<evidence type="ECO:0000259" key="16">
    <source>
        <dbReference type="Pfam" id="PF07715"/>
    </source>
</evidence>
<keyword evidence="7" id="KW-0408">Iron</keyword>
<dbReference type="InterPro" id="IPR039426">
    <property type="entry name" value="TonB-dep_rcpt-like"/>
</dbReference>
<dbReference type="RefSeq" id="WP_380901523.1">
    <property type="nucleotide sequence ID" value="NZ_JBHUEG010000007.1"/>
</dbReference>
<dbReference type="PROSITE" id="PS52016">
    <property type="entry name" value="TONB_DEPENDENT_REC_3"/>
    <property type="match status" value="1"/>
</dbReference>
<dbReference type="SUPFAM" id="SSF49464">
    <property type="entry name" value="Carboxypeptidase regulatory domain-like"/>
    <property type="match status" value="1"/>
</dbReference>
<feature type="domain" description="TonB-dependent receptor-like beta-barrel" evidence="15">
    <location>
        <begin position="332"/>
        <end position="804"/>
    </location>
</feature>
<keyword evidence="17" id="KW-0675">Receptor</keyword>
<feature type="chain" id="PRO_5046244215" evidence="14">
    <location>
        <begin position="24"/>
        <end position="851"/>
    </location>
</feature>
<evidence type="ECO:0000256" key="2">
    <source>
        <dbReference type="ARBA" id="ARBA00022448"/>
    </source>
</evidence>
<evidence type="ECO:0000256" key="4">
    <source>
        <dbReference type="ARBA" id="ARBA00022496"/>
    </source>
</evidence>
<feature type="domain" description="TonB-dependent receptor plug" evidence="16">
    <location>
        <begin position="121"/>
        <end position="229"/>
    </location>
</feature>
<keyword evidence="6 14" id="KW-0732">Signal</keyword>
<evidence type="ECO:0000256" key="5">
    <source>
        <dbReference type="ARBA" id="ARBA00022692"/>
    </source>
</evidence>
<evidence type="ECO:0000256" key="1">
    <source>
        <dbReference type="ARBA" id="ARBA00004571"/>
    </source>
</evidence>
<evidence type="ECO:0000256" key="8">
    <source>
        <dbReference type="ARBA" id="ARBA00023065"/>
    </source>
</evidence>
<keyword evidence="11 12" id="KW-0998">Cell outer membrane</keyword>
<evidence type="ECO:0000256" key="3">
    <source>
        <dbReference type="ARBA" id="ARBA00022452"/>
    </source>
</evidence>
<evidence type="ECO:0000259" key="15">
    <source>
        <dbReference type="Pfam" id="PF00593"/>
    </source>
</evidence>
<dbReference type="InterPro" id="IPR000531">
    <property type="entry name" value="Beta-barrel_TonB"/>
</dbReference>
<evidence type="ECO:0000256" key="6">
    <source>
        <dbReference type="ARBA" id="ARBA00022729"/>
    </source>
</evidence>
<dbReference type="PANTHER" id="PTHR32552:SF68">
    <property type="entry name" value="FERRICHROME OUTER MEMBRANE TRANSPORTER_PHAGE RECEPTOR"/>
    <property type="match status" value="1"/>
</dbReference>
<dbReference type="InterPro" id="IPR008969">
    <property type="entry name" value="CarboxyPept-like_regulatory"/>
</dbReference>
<reference evidence="18" key="1">
    <citation type="journal article" date="2019" name="Int. J. Syst. Evol. Microbiol.">
        <title>The Global Catalogue of Microorganisms (GCM) 10K type strain sequencing project: providing services to taxonomists for standard genome sequencing and annotation.</title>
        <authorList>
            <consortium name="The Broad Institute Genomics Platform"/>
            <consortium name="The Broad Institute Genome Sequencing Center for Infectious Disease"/>
            <person name="Wu L."/>
            <person name="Ma J."/>
        </authorList>
    </citation>
    <scope>NUCLEOTIDE SEQUENCE [LARGE SCALE GENOMIC DNA]</scope>
    <source>
        <strain evidence="18">KCTC 42662</strain>
    </source>
</reference>
<dbReference type="Proteomes" id="UP001597545">
    <property type="component" value="Unassembled WGS sequence"/>
</dbReference>
<comment type="caution">
    <text evidence="17">The sequence shown here is derived from an EMBL/GenBank/DDBJ whole genome shotgun (WGS) entry which is preliminary data.</text>
</comment>
<evidence type="ECO:0000256" key="7">
    <source>
        <dbReference type="ARBA" id="ARBA00023004"/>
    </source>
</evidence>
<dbReference type="Gene3D" id="2.40.170.20">
    <property type="entry name" value="TonB-dependent receptor, beta-barrel domain"/>
    <property type="match status" value="1"/>
</dbReference>
<dbReference type="Pfam" id="PF00593">
    <property type="entry name" value="TonB_dep_Rec_b-barrel"/>
    <property type="match status" value="1"/>
</dbReference>
<dbReference type="EMBL" id="JBHULR010000003">
    <property type="protein sequence ID" value="MFD2547097.1"/>
    <property type="molecule type" value="Genomic_DNA"/>
</dbReference>
<keyword evidence="9 13" id="KW-0798">TonB box</keyword>
<sequence length="851" mass="94204">MQKHSYLWLAFLACMLTGPFAFAQRVLTGKISDGVQPIAGASVSVSGTTTGTSSDAYGNFSITTPQENGSLEIRFLGFLTKLVNFSSSSDLGTIVLEASSMQSLDEIVVVGRGVIDIAEGRKTPIAVSTIRQEEIEAKVGAQDITATLVNTPSVYITGQARGFGETSMNTRGFDQSNTAFLLNGQPINGMDNGRVYWSNWSGLSDIASVVQIQRGLGSSKLAISSVGGTINFVTKSTDMKKGGFLKQSVGNDGFLKSTVAYNTGLMSNGFAVSAMFTHWQGDGYVDRTEGKGQNYFLSIGYKVNEKHNVNLMITGAPQWHNQGFTSSLQNYLDKGRKFNSNVSTVNGVEMNARKNYYHKPVANLNWDWQIDNRASLSTVFYGSMARGGGQSARTDATSARVPYLAADVNNHQWFGLVSNYNRKLTDYLNFNIGFDLRDYKGEHYRQVTDLLGASSIAHSGNVNFDGAITTSNVYSTNPWKTWSDRPKNAEDRLAWDYDQIVRYGGLFGQIEYAKDGFSTFFQGSVSQQQNIRKDYFQYTPGNDKSENVSNFGYNVKGGVSYSLDNHTFFGNAGYYSRQPYQNNIFMNYRNDVNQFAENEKILGLELGYRFTSEYIDVNVNAYKTTWDNRVTGSSRNASADDIATYNPTNDPNLLVEGDYLYFSNYGVKQDHKGLELDFVSRPFSGFQFTGFASIGDWVYDGMSTTIVRNENRVVLATEATDLTGGQVGDAAQTSYGLGAKYQIINGLSIDADFRGYDRLYSSRQAGKDQVLELPAYQLVDAGISYKLKLTPRHALSFRFNVNNLFDTFYISEATTNIFENANNQYWHGINTSNTVLIGLGRTWNGAVKFTF</sequence>
<evidence type="ECO:0000256" key="12">
    <source>
        <dbReference type="PROSITE-ProRule" id="PRU01360"/>
    </source>
</evidence>
<organism evidence="17 18">
    <name type="scientific">Sphingobacterium suaedae</name>
    <dbReference type="NCBI Taxonomy" id="1686402"/>
    <lineage>
        <taxon>Bacteria</taxon>
        <taxon>Pseudomonadati</taxon>
        <taxon>Bacteroidota</taxon>
        <taxon>Sphingobacteriia</taxon>
        <taxon>Sphingobacteriales</taxon>
        <taxon>Sphingobacteriaceae</taxon>
        <taxon>Sphingobacterium</taxon>
    </lineage>
</organism>
<accession>A0ABW5KDT3</accession>
<evidence type="ECO:0000256" key="9">
    <source>
        <dbReference type="ARBA" id="ARBA00023077"/>
    </source>
</evidence>
<feature type="signal peptide" evidence="14">
    <location>
        <begin position="1"/>
        <end position="23"/>
    </location>
</feature>
<comment type="subcellular location">
    <subcellularLocation>
        <location evidence="1 12">Cell outer membrane</location>
        <topology evidence="1 12">Multi-pass membrane protein</topology>
    </subcellularLocation>
</comment>